<keyword evidence="4" id="KW-1185">Reference proteome</keyword>
<sequence length="182" mass="19761">MKKALPFCGRQLATIAFPALALGLASCQNAPTQNGSTAATDKTAPITTNAPSTGTAAMTPRRELMLHVMQRNADQLWNWTAYSASRSGSGYASPKTDEDWMNAESDALTIVELTKLLDTDEYRIDDADWPKLVANLRAAVQESATAAENKNFEGMLAVSDKIDEQCVACHMHYVPGIEVRPK</sequence>
<evidence type="ECO:0000256" key="1">
    <source>
        <dbReference type="SAM" id="MobiDB-lite"/>
    </source>
</evidence>
<comment type="caution">
    <text evidence="3">The sequence shown here is derived from an EMBL/GenBank/DDBJ whole genome shotgun (WGS) entry which is preliminary data.</text>
</comment>
<proteinExistence type="predicted"/>
<dbReference type="EMBL" id="JACIJP010000001">
    <property type="protein sequence ID" value="MBB6123439.1"/>
    <property type="molecule type" value="Genomic_DNA"/>
</dbReference>
<feature type="signal peptide" evidence="2">
    <location>
        <begin position="1"/>
        <end position="21"/>
    </location>
</feature>
<evidence type="ECO:0000256" key="2">
    <source>
        <dbReference type="SAM" id="SignalP"/>
    </source>
</evidence>
<keyword evidence="2" id="KW-0732">Signal</keyword>
<dbReference type="InterPro" id="IPR010980">
    <property type="entry name" value="Cyt_c/b562"/>
</dbReference>
<feature type="chain" id="PRO_5032707710" description="Cytochrome c" evidence="2">
    <location>
        <begin position="22"/>
        <end position="182"/>
    </location>
</feature>
<dbReference type="GO" id="GO:0005506">
    <property type="term" value="F:iron ion binding"/>
    <property type="evidence" value="ECO:0007669"/>
    <property type="project" value="InterPro"/>
</dbReference>
<organism evidence="3 4">
    <name type="scientific">Sphingobium subterraneum</name>
    <dbReference type="NCBI Taxonomy" id="627688"/>
    <lineage>
        <taxon>Bacteria</taxon>
        <taxon>Pseudomonadati</taxon>
        <taxon>Pseudomonadota</taxon>
        <taxon>Alphaproteobacteria</taxon>
        <taxon>Sphingomonadales</taxon>
        <taxon>Sphingomonadaceae</taxon>
        <taxon>Sphingobium</taxon>
    </lineage>
</organism>
<dbReference type="GO" id="GO:0022900">
    <property type="term" value="P:electron transport chain"/>
    <property type="evidence" value="ECO:0007669"/>
    <property type="project" value="InterPro"/>
</dbReference>
<evidence type="ECO:0008006" key="5">
    <source>
        <dbReference type="Google" id="ProtNLM"/>
    </source>
</evidence>
<accession>A0A841IWW6</accession>
<name>A0A841IWW6_9SPHN</name>
<dbReference type="AlphaFoldDB" id="A0A841IWW6"/>
<protein>
    <recommendedName>
        <fullName evidence="5">Cytochrome c</fullName>
    </recommendedName>
</protein>
<evidence type="ECO:0000313" key="3">
    <source>
        <dbReference type="EMBL" id="MBB6123439.1"/>
    </source>
</evidence>
<gene>
    <name evidence="3" type="ORF">FHS92_001146</name>
</gene>
<reference evidence="3 4" key="1">
    <citation type="submission" date="2020-08" db="EMBL/GenBank/DDBJ databases">
        <title>Genomic Encyclopedia of Type Strains, Phase IV (KMG-IV): sequencing the most valuable type-strain genomes for metagenomic binning, comparative biology and taxonomic classification.</title>
        <authorList>
            <person name="Goeker M."/>
        </authorList>
    </citation>
    <scope>NUCLEOTIDE SEQUENCE [LARGE SCALE GENOMIC DNA]</scope>
    <source>
        <strain evidence="3 4">DSM 102255</strain>
    </source>
</reference>
<dbReference type="Proteomes" id="UP000552700">
    <property type="component" value="Unassembled WGS sequence"/>
</dbReference>
<dbReference type="PROSITE" id="PS51257">
    <property type="entry name" value="PROKAR_LIPOPROTEIN"/>
    <property type="match status" value="1"/>
</dbReference>
<dbReference type="GO" id="GO:0009055">
    <property type="term" value="F:electron transfer activity"/>
    <property type="evidence" value="ECO:0007669"/>
    <property type="project" value="InterPro"/>
</dbReference>
<dbReference type="SUPFAM" id="SSF47175">
    <property type="entry name" value="Cytochromes"/>
    <property type="match status" value="1"/>
</dbReference>
<dbReference type="GO" id="GO:0020037">
    <property type="term" value="F:heme binding"/>
    <property type="evidence" value="ECO:0007669"/>
    <property type="project" value="InterPro"/>
</dbReference>
<evidence type="ECO:0000313" key="4">
    <source>
        <dbReference type="Proteomes" id="UP000552700"/>
    </source>
</evidence>
<feature type="region of interest" description="Disordered" evidence="1">
    <location>
        <begin position="31"/>
        <end position="55"/>
    </location>
</feature>